<name>A0A443RWB2_9ACAR</name>
<dbReference type="InterPro" id="IPR011249">
    <property type="entry name" value="Metalloenz_LuxS/M16"/>
</dbReference>
<dbReference type="Gene3D" id="3.30.830.10">
    <property type="entry name" value="Metalloenzyme, LuxS/M16 peptidase-like"/>
    <property type="match status" value="1"/>
</dbReference>
<protein>
    <submittedName>
        <fullName evidence="3">Insulin-degrading enzyme-like protein</fullName>
    </submittedName>
</protein>
<dbReference type="EMBL" id="NCKV01023870">
    <property type="protein sequence ID" value="RWS19661.1"/>
    <property type="molecule type" value="Genomic_DNA"/>
</dbReference>
<keyword evidence="4" id="KW-1185">Reference proteome</keyword>
<evidence type="ECO:0000259" key="2">
    <source>
        <dbReference type="Pfam" id="PF16187"/>
    </source>
</evidence>
<dbReference type="InterPro" id="IPR050626">
    <property type="entry name" value="Peptidase_M16"/>
</dbReference>
<reference evidence="3 4" key="1">
    <citation type="journal article" date="2018" name="Gigascience">
        <title>Genomes of trombidid mites reveal novel predicted allergens and laterally-transferred genes associated with secondary metabolism.</title>
        <authorList>
            <person name="Dong X."/>
            <person name="Chaisiri K."/>
            <person name="Xia D."/>
            <person name="Armstrong S.D."/>
            <person name="Fang Y."/>
            <person name="Donnelly M.J."/>
            <person name="Kadowaki T."/>
            <person name="McGarry J.W."/>
            <person name="Darby A.C."/>
            <person name="Makepeace B.L."/>
        </authorList>
    </citation>
    <scope>NUCLEOTIDE SEQUENCE [LARGE SCALE GENOMIC DNA]</scope>
    <source>
        <strain evidence="3">UoL-UT</strain>
    </source>
</reference>
<proteinExistence type="predicted"/>
<dbReference type="AlphaFoldDB" id="A0A443RWB2"/>
<dbReference type="GO" id="GO:0004222">
    <property type="term" value="F:metalloendopeptidase activity"/>
    <property type="evidence" value="ECO:0007669"/>
    <property type="project" value="TreeGrafter"/>
</dbReference>
<feature type="non-terminal residue" evidence="3">
    <location>
        <position position="124"/>
    </location>
</feature>
<keyword evidence="1" id="KW-0479">Metal-binding</keyword>
<dbReference type="OrthoDB" id="952271at2759"/>
<evidence type="ECO:0000256" key="1">
    <source>
        <dbReference type="ARBA" id="ARBA00022723"/>
    </source>
</evidence>
<dbReference type="Proteomes" id="UP000288716">
    <property type="component" value="Unassembled WGS sequence"/>
</dbReference>
<organism evidence="3 4">
    <name type="scientific">Leptotrombidium deliense</name>
    <dbReference type="NCBI Taxonomy" id="299467"/>
    <lineage>
        <taxon>Eukaryota</taxon>
        <taxon>Metazoa</taxon>
        <taxon>Ecdysozoa</taxon>
        <taxon>Arthropoda</taxon>
        <taxon>Chelicerata</taxon>
        <taxon>Arachnida</taxon>
        <taxon>Acari</taxon>
        <taxon>Acariformes</taxon>
        <taxon>Trombidiformes</taxon>
        <taxon>Prostigmata</taxon>
        <taxon>Anystina</taxon>
        <taxon>Parasitengona</taxon>
        <taxon>Trombiculoidea</taxon>
        <taxon>Trombiculidae</taxon>
        <taxon>Leptotrombidium</taxon>
    </lineage>
</organism>
<evidence type="ECO:0000313" key="4">
    <source>
        <dbReference type="Proteomes" id="UP000288716"/>
    </source>
</evidence>
<dbReference type="STRING" id="299467.A0A443RWB2"/>
<dbReference type="GO" id="GO:0005829">
    <property type="term" value="C:cytosol"/>
    <property type="evidence" value="ECO:0007669"/>
    <property type="project" value="TreeGrafter"/>
</dbReference>
<dbReference type="GO" id="GO:0043171">
    <property type="term" value="P:peptide catabolic process"/>
    <property type="evidence" value="ECO:0007669"/>
    <property type="project" value="TreeGrafter"/>
</dbReference>
<dbReference type="GO" id="GO:0046872">
    <property type="term" value="F:metal ion binding"/>
    <property type="evidence" value="ECO:0007669"/>
    <property type="project" value="UniProtKB-KW"/>
</dbReference>
<accession>A0A443RWB2</accession>
<gene>
    <name evidence="3" type="ORF">B4U80_12245</name>
</gene>
<dbReference type="GO" id="GO:0005739">
    <property type="term" value="C:mitochondrion"/>
    <property type="evidence" value="ECO:0007669"/>
    <property type="project" value="TreeGrafter"/>
</dbReference>
<dbReference type="GO" id="GO:0051603">
    <property type="term" value="P:proteolysis involved in protein catabolic process"/>
    <property type="evidence" value="ECO:0007669"/>
    <property type="project" value="TreeGrafter"/>
</dbReference>
<dbReference type="PANTHER" id="PTHR43690:SF18">
    <property type="entry name" value="INSULIN-DEGRADING ENZYME-RELATED"/>
    <property type="match status" value="1"/>
</dbReference>
<evidence type="ECO:0000313" key="3">
    <source>
        <dbReference type="EMBL" id="RWS19661.1"/>
    </source>
</evidence>
<comment type="caution">
    <text evidence="3">The sequence shown here is derived from an EMBL/GenBank/DDBJ whole genome shotgun (WGS) entry which is preliminary data.</text>
</comment>
<dbReference type="InterPro" id="IPR032632">
    <property type="entry name" value="Peptidase_M16_M"/>
</dbReference>
<dbReference type="Pfam" id="PF16187">
    <property type="entry name" value="Peptidase_M16_M"/>
    <property type="match status" value="1"/>
</dbReference>
<dbReference type="SUPFAM" id="SSF63411">
    <property type="entry name" value="LuxS/MPP-like metallohydrolase"/>
    <property type="match status" value="1"/>
</dbReference>
<dbReference type="VEuPathDB" id="VectorBase:LDEU012379"/>
<feature type="domain" description="Peptidase M16 middle/third" evidence="2">
    <location>
        <begin position="4"/>
        <end position="123"/>
    </location>
</feature>
<dbReference type="PANTHER" id="PTHR43690">
    <property type="entry name" value="NARDILYSIN"/>
    <property type="match status" value="1"/>
</dbReference>
<sequence>MEVSFMKHLENEKVTQNVPLPPPNEFVPTNFELVEREDEFHITPKLLMNTETCRLWFRQDNIFLLPKASFFIIFRSPFVDADPLLSTSVAIFTSLLNDTSNEYAQDALVAGLKYKFSFETFGIK</sequence>